<dbReference type="PROSITE" id="PS50088">
    <property type="entry name" value="ANK_REPEAT"/>
    <property type="match status" value="1"/>
</dbReference>
<accession>B6JYY9</accession>
<dbReference type="Pfam" id="PF12796">
    <property type="entry name" value="Ank_2"/>
    <property type="match status" value="1"/>
</dbReference>
<evidence type="ECO:0000313" key="4">
    <source>
        <dbReference type="EMBL" id="EEB06757.1"/>
    </source>
</evidence>
<keyword evidence="6" id="KW-1185">Reference proteome</keyword>
<dbReference type="OMA" id="CLFVTET"/>
<dbReference type="AlphaFoldDB" id="B6JYY9"/>
<dbReference type="PROSITE" id="PS50297">
    <property type="entry name" value="ANK_REP_REGION"/>
    <property type="match status" value="1"/>
</dbReference>
<dbReference type="InterPro" id="IPR002110">
    <property type="entry name" value="Ankyrin_rpt"/>
</dbReference>
<dbReference type="SMART" id="SM00248">
    <property type="entry name" value="ANK"/>
    <property type="match status" value="1"/>
</dbReference>
<reference evidence="4 6" key="1">
    <citation type="journal article" date="2011" name="Science">
        <title>Comparative functional genomics of the fission yeasts.</title>
        <authorList>
            <person name="Rhind N."/>
            <person name="Chen Z."/>
            <person name="Yassour M."/>
            <person name="Thompson D.A."/>
            <person name="Haas B.J."/>
            <person name="Habib N."/>
            <person name="Wapinski I."/>
            <person name="Roy S."/>
            <person name="Lin M.F."/>
            <person name="Heiman D.I."/>
            <person name="Young S.K."/>
            <person name="Furuya K."/>
            <person name="Guo Y."/>
            <person name="Pidoux A."/>
            <person name="Chen H.M."/>
            <person name="Robbertse B."/>
            <person name="Goldberg J.M."/>
            <person name="Aoki K."/>
            <person name="Bayne E.H."/>
            <person name="Berlin A.M."/>
            <person name="Desjardins C.A."/>
            <person name="Dobbs E."/>
            <person name="Dukaj L."/>
            <person name="Fan L."/>
            <person name="FitzGerald M.G."/>
            <person name="French C."/>
            <person name="Gujja S."/>
            <person name="Hansen K."/>
            <person name="Keifenheim D."/>
            <person name="Levin J.Z."/>
            <person name="Mosher R.A."/>
            <person name="Mueller C.A."/>
            <person name="Pfiffner J."/>
            <person name="Priest M."/>
            <person name="Russ C."/>
            <person name="Smialowska A."/>
            <person name="Swoboda P."/>
            <person name="Sykes S.M."/>
            <person name="Vaughn M."/>
            <person name="Vengrova S."/>
            <person name="Yoder R."/>
            <person name="Zeng Q."/>
            <person name="Allshire R."/>
            <person name="Baulcombe D."/>
            <person name="Birren B.W."/>
            <person name="Brown W."/>
            <person name="Ekwall K."/>
            <person name="Kellis M."/>
            <person name="Leatherwood J."/>
            <person name="Levin H."/>
            <person name="Margalit H."/>
            <person name="Martienssen R."/>
            <person name="Nieduszynski C.A."/>
            <person name="Spatafora J.W."/>
            <person name="Friedman N."/>
            <person name="Dalgaard J.Z."/>
            <person name="Baumann P."/>
            <person name="Niki H."/>
            <person name="Regev A."/>
            <person name="Nusbaum C."/>
        </authorList>
    </citation>
    <scope>NUCLEOTIDE SEQUENCE [LARGE SCALE GENOMIC DNA]</scope>
    <source>
        <strain evidence="6">yFS275 / FY16936</strain>
    </source>
</reference>
<keyword evidence="1" id="KW-0677">Repeat</keyword>
<dbReference type="STRING" id="402676.B6JYY9"/>
<sequence>MATVTPNVWVAASDGKIDVVLKHLEAGVSPNVLDENGYTPMHAAASYGHKELLKLLVERGGNVNVCDNDGETPLFVCETVPMAQMLVEELNADPLVKNAEGLVAAQVIESNGEFPDVASYLYKATGMQPSNPQMPENTEMKYAKFMTPTEMEGIDAQPLLDENAKQDIQRILELGQSSEETDAQLRKLLENALSGRFGRNVRSREE</sequence>
<evidence type="ECO:0000256" key="1">
    <source>
        <dbReference type="ARBA" id="ARBA00022737"/>
    </source>
</evidence>
<name>B6JYY9_SCHJY</name>
<dbReference type="eggNOG" id="KOG0504">
    <property type="taxonomic scope" value="Eukaryota"/>
</dbReference>
<evidence type="ECO:0000313" key="5">
    <source>
        <dbReference type="JaponicusDB" id="SJAG_01812"/>
    </source>
</evidence>
<dbReference type="InterPro" id="IPR036770">
    <property type="entry name" value="Ankyrin_rpt-contain_sf"/>
</dbReference>
<evidence type="ECO:0000256" key="2">
    <source>
        <dbReference type="ARBA" id="ARBA00023043"/>
    </source>
</evidence>
<keyword evidence="2 3" id="KW-0040">ANK repeat</keyword>
<dbReference type="HOGENOM" id="CLU_078327_0_0_1"/>
<feature type="repeat" description="ANK" evidence="3">
    <location>
        <begin position="36"/>
        <end position="68"/>
    </location>
</feature>
<proteinExistence type="predicted"/>
<dbReference type="Gene3D" id="1.25.40.20">
    <property type="entry name" value="Ankyrin repeat-containing domain"/>
    <property type="match status" value="1"/>
</dbReference>
<evidence type="ECO:0000313" key="6">
    <source>
        <dbReference type="Proteomes" id="UP000001744"/>
    </source>
</evidence>
<dbReference type="SUPFAM" id="SSF48403">
    <property type="entry name" value="Ankyrin repeat"/>
    <property type="match status" value="1"/>
</dbReference>
<dbReference type="Proteomes" id="UP000001744">
    <property type="component" value="Unassembled WGS sequence"/>
</dbReference>
<dbReference type="OrthoDB" id="19174at2759"/>
<gene>
    <name evidence="5" type="primary">dhm1</name>
    <name evidence="4" type="ORF">SJAG_01812</name>
</gene>
<dbReference type="GeneID" id="7048239"/>
<dbReference type="JaponicusDB" id="SJAG_01812">
    <property type="gene designation" value="dhm1"/>
</dbReference>
<dbReference type="PANTHER" id="PTHR24171">
    <property type="entry name" value="ANKYRIN REPEAT DOMAIN-CONTAINING PROTEIN 39-RELATED"/>
    <property type="match status" value="1"/>
</dbReference>
<protein>
    <submittedName>
        <fullName evidence="4">Uncharacterized protein</fullName>
    </submittedName>
</protein>
<dbReference type="RefSeq" id="XP_002173050.1">
    <property type="nucleotide sequence ID" value="XM_002173014.1"/>
</dbReference>
<organism evidence="4 6">
    <name type="scientific">Schizosaccharomyces japonicus (strain yFS275 / FY16936)</name>
    <name type="common">Fission yeast</name>
    <dbReference type="NCBI Taxonomy" id="402676"/>
    <lineage>
        <taxon>Eukaryota</taxon>
        <taxon>Fungi</taxon>
        <taxon>Dikarya</taxon>
        <taxon>Ascomycota</taxon>
        <taxon>Taphrinomycotina</taxon>
        <taxon>Schizosaccharomycetes</taxon>
        <taxon>Schizosaccharomycetales</taxon>
        <taxon>Schizosaccharomycetaceae</taxon>
        <taxon>Schizosaccharomyces</taxon>
    </lineage>
</organism>
<dbReference type="VEuPathDB" id="FungiDB:SJAG_01812"/>
<dbReference type="EMBL" id="KE651168">
    <property type="protein sequence ID" value="EEB06757.1"/>
    <property type="molecule type" value="Genomic_DNA"/>
</dbReference>
<evidence type="ECO:0000256" key="3">
    <source>
        <dbReference type="PROSITE-ProRule" id="PRU00023"/>
    </source>
</evidence>